<dbReference type="EC" id="3.4.-.-" evidence="5"/>
<dbReference type="RefSeq" id="WP_068748614.1">
    <property type="nucleotide sequence ID" value="NZ_LOHZ01000032.1"/>
</dbReference>
<reference evidence="5 6" key="1">
    <citation type="submission" date="2015-12" db="EMBL/GenBank/DDBJ databases">
        <title>Draft genome of Thermovenabulum gondwanense isolated from a red thermophilic microbial mat colonisisng an outflow channel of a bore well.</title>
        <authorList>
            <person name="Patel B.K."/>
        </authorList>
    </citation>
    <scope>NUCLEOTIDE SEQUENCE [LARGE SCALE GENOMIC DNA]</scope>
    <source>
        <strain evidence="5 6">R270</strain>
    </source>
</reference>
<name>A0A161PWV0_9FIRM</name>
<dbReference type="AlphaFoldDB" id="A0A161PWV0"/>
<dbReference type="Gene3D" id="2.40.30.10">
    <property type="entry name" value="Translation factors"/>
    <property type="match status" value="1"/>
</dbReference>
<proteinExistence type="inferred from homology"/>
<evidence type="ECO:0000256" key="3">
    <source>
        <dbReference type="ARBA" id="ARBA00038374"/>
    </source>
</evidence>
<evidence type="ECO:0000256" key="2">
    <source>
        <dbReference type="ARBA" id="ARBA00022801"/>
    </source>
</evidence>
<dbReference type="OrthoDB" id="9807498at2"/>
<keyword evidence="6" id="KW-1185">Reference proteome</keyword>
<dbReference type="Proteomes" id="UP000075737">
    <property type="component" value="Unassembled WGS sequence"/>
</dbReference>
<dbReference type="STRING" id="520767.ATZ99_14980"/>
<dbReference type="EMBL" id="LOHZ01000032">
    <property type="protein sequence ID" value="KYO65860.1"/>
    <property type="molecule type" value="Genomic_DNA"/>
</dbReference>
<dbReference type="Pfam" id="PF01136">
    <property type="entry name" value="Peptidase_U32"/>
    <property type="match status" value="1"/>
</dbReference>
<comment type="caution">
    <text evidence="5">The sequence shown here is derived from an EMBL/GenBank/DDBJ whole genome shotgun (WGS) entry which is preliminary data.</text>
</comment>
<dbReference type="InterPro" id="IPR001539">
    <property type="entry name" value="Peptidase_U32"/>
</dbReference>
<dbReference type="GO" id="GO:0006508">
    <property type="term" value="P:proteolysis"/>
    <property type="evidence" value="ECO:0007669"/>
    <property type="project" value="UniProtKB-KW"/>
</dbReference>
<gene>
    <name evidence="5" type="primary">ydcP_1</name>
    <name evidence="5" type="ORF">ATZ99_14980</name>
</gene>
<keyword evidence="2 5" id="KW-0378">Hydrolase</keyword>
<dbReference type="PANTHER" id="PTHR30217:SF6">
    <property type="entry name" value="TRNA HYDROXYLATION PROTEIN P"/>
    <property type="match status" value="1"/>
</dbReference>
<dbReference type="PROSITE" id="PS01276">
    <property type="entry name" value="PEPTIDASE_U32"/>
    <property type="match status" value="1"/>
</dbReference>
<accession>A0A161PWV0</accession>
<feature type="domain" description="Peptidase family U32 C-terminal" evidence="4">
    <location>
        <begin position="323"/>
        <end position="404"/>
    </location>
</feature>
<dbReference type="PANTHER" id="PTHR30217">
    <property type="entry name" value="PEPTIDASE U32 FAMILY"/>
    <property type="match status" value="1"/>
</dbReference>
<dbReference type="InterPro" id="IPR032525">
    <property type="entry name" value="Peptidase_U32_C"/>
</dbReference>
<sequence length="408" mass="47110">MKIPELLAPAGNLEKLKYAIYYGADAVYAGGKDFSLRAKADNFTLEELEEGIIFAHEKGKKVYVAINIFPHNEDIENLTSFIKNIAKMGADAFIISDPGVLMLVKELAPDIKIHLSTQANSTNWKSCLFWHNMGVNRIILARELSLREIKEIRERVPETLELEIFVHGSMCISYSGRCLLSNYLTFRDANRGECAHPCRYKYFLVEEKRPGQYFPIFEDERGTYILNSKDLCMLDKIPEILDVKIDSLKIEGRMKSLHYVAQITKLYREALDIAVKNPDGFVFKDVWKRELLKITHREYTHGFYFGKPDVNAQIYSTSSYINEYEFVGLVKDYDEKTKKAIIEQRNPVKLGDEVEILSPDRESYSFVINKMWDVEGNEILNAPHPKQIFQIEAEIPLKPYDILRKPAE</sequence>
<keyword evidence="1 5" id="KW-0645">Protease</keyword>
<evidence type="ECO:0000313" key="5">
    <source>
        <dbReference type="EMBL" id="KYO65860.1"/>
    </source>
</evidence>
<dbReference type="PATRIC" id="fig|520767.4.peg.1603"/>
<dbReference type="InterPro" id="IPR051454">
    <property type="entry name" value="RNA/ubiquinone_mod_enzymes"/>
</dbReference>
<comment type="similarity">
    <text evidence="3">Belongs to the peptidase U32 family.</text>
</comment>
<evidence type="ECO:0000259" key="4">
    <source>
        <dbReference type="Pfam" id="PF16325"/>
    </source>
</evidence>
<dbReference type="GO" id="GO:0008233">
    <property type="term" value="F:peptidase activity"/>
    <property type="evidence" value="ECO:0007669"/>
    <property type="project" value="UniProtKB-KW"/>
</dbReference>
<evidence type="ECO:0000256" key="1">
    <source>
        <dbReference type="ARBA" id="ARBA00022670"/>
    </source>
</evidence>
<protein>
    <submittedName>
        <fullName evidence="5">Putative protease YdcP</fullName>
        <ecNumber evidence="5">3.4.-.-</ecNumber>
    </submittedName>
</protein>
<dbReference type="Pfam" id="PF16325">
    <property type="entry name" value="Peptidase_U32_C"/>
    <property type="match status" value="1"/>
</dbReference>
<organism evidence="5 6">
    <name type="scientific">Thermovenabulum gondwanense</name>
    <dbReference type="NCBI Taxonomy" id="520767"/>
    <lineage>
        <taxon>Bacteria</taxon>
        <taxon>Bacillati</taxon>
        <taxon>Bacillota</taxon>
        <taxon>Clostridia</taxon>
        <taxon>Thermosediminibacterales</taxon>
        <taxon>Thermosediminibacteraceae</taxon>
        <taxon>Thermovenabulum</taxon>
    </lineage>
</organism>
<evidence type="ECO:0000313" key="6">
    <source>
        <dbReference type="Proteomes" id="UP000075737"/>
    </source>
</evidence>